<evidence type="ECO:0000256" key="2">
    <source>
        <dbReference type="ARBA" id="ARBA00022729"/>
    </source>
</evidence>
<dbReference type="CDD" id="cd06326">
    <property type="entry name" value="PBP1_ABC_ligand_binding-like"/>
    <property type="match status" value="1"/>
</dbReference>
<dbReference type="InterPro" id="IPR028082">
    <property type="entry name" value="Peripla_BP_I"/>
</dbReference>
<feature type="domain" description="Leucine-binding protein" evidence="4">
    <location>
        <begin position="37"/>
        <end position="376"/>
    </location>
</feature>
<dbReference type="InterPro" id="IPR028081">
    <property type="entry name" value="Leu-bd"/>
</dbReference>
<dbReference type="Proteomes" id="UP001352263">
    <property type="component" value="Unassembled WGS sequence"/>
</dbReference>
<organism evidence="5 6">
    <name type="scientific">Noviherbaspirillum album</name>
    <dbReference type="NCBI Taxonomy" id="3080276"/>
    <lineage>
        <taxon>Bacteria</taxon>
        <taxon>Pseudomonadati</taxon>
        <taxon>Pseudomonadota</taxon>
        <taxon>Betaproteobacteria</taxon>
        <taxon>Burkholderiales</taxon>
        <taxon>Oxalobacteraceae</taxon>
        <taxon>Noviherbaspirillum</taxon>
    </lineage>
</organism>
<evidence type="ECO:0000256" key="1">
    <source>
        <dbReference type="ARBA" id="ARBA00010062"/>
    </source>
</evidence>
<sequence length="382" mass="40890">MTDPMRRASLRITLLAALFGAFSLPVLAEDGVTDSTILIGQTVGLTGTVAGPVKEMNEGAEAYFRQVNKQGGIHGRKIEMRVLDDKFDPALTRVNAETLIRKERVFALFQGRGTPHTQGILPLLEGNNIPLVAPSTGAAVFHQPVHRMLFNIRAKYQDEVVRAVEHFTTVGIRGIGILHVDDAFGQDGLEGFMKAMEARKLKPATVIKFARVNPDNKAAAAEVVKANPAALIVVSSAKNTIDVIKAIRAAGSQTQIMTLSNNSSQAFVKELGTAGTGVIVSQVTPAPHLISTPLGQEFNAAAKATGATISYAAMEGYVNAKVLVEGLKRAGPRLTREGFVRALETMQRVDFGGLMVTYGAGDHTGSEFVELTMIGKDGRFIR</sequence>
<gene>
    <name evidence="5" type="ORF">RY831_22470</name>
</gene>
<dbReference type="SUPFAM" id="SSF53822">
    <property type="entry name" value="Periplasmic binding protein-like I"/>
    <property type="match status" value="1"/>
</dbReference>
<reference evidence="5 6" key="1">
    <citation type="submission" date="2023-10" db="EMBL/GenBank/DDBJ databases">
        <title>Noviherbaspirillum sp. CPCC 100848 genome assembly.</title>
        <authorList>
            <person name="Li X.Y."/>
            <person name="Fang X.M."/>
        </authorList>
    </citation>
    <scope>NUCLEOTIDE SEQUENCE [LARGE SCALE GENOMIC DNA]</scope>
    <source>
        <strain evidence="5 6">CPCC 100848</strain>
    </source>
</reference>
<dbReference type="PANTHER" id="PTHR47235">
    <property type="entry name" value="BLR6548 PROTEIN"/>
    <property type="match status" value="1"/>
</dbReference>
<comment type="caution">
    <text evidence="5">The sequence shown here is derived from an EMBL/GenBank/DDBJ whole genome shotgun (WGS) entry which is preliminary data.</text>
</comment>
<dbReference type="EMBL" id="JAWIIV010000023">
    <property type="protein sequence ID" value="MEC4721938.1"/>
    <property type="molecule type" value="Genomic_DNA"/>
</dbReference>
<evidence type="ECO:0000313" key="6">
    <source>
        <dbReference type="Proteomes" id="UP001352263"/>
    </source>
</evidence>
<keyword evidence="2 3" id="KW-0732">Signal</keyword>
<evidence type="ECO:0000313" key="5">
    <source>
        <dbReference type="EMBL" id="MEC4721938.1"/>
    </source>
</evidence>
<feature type="chain" id="PRO_5046433893" evidence="3">
    <location>
        <begin position="29"/>
        <end position="382"/>
    </location>
</feature>
<dbReference type="Gene3D" id="3.40.50.2300">
    <property type="match status" value="2"/>
</dbReference>
<evidence type="ECO:0000259" key="4">
    <source>
        <dbReference type="Pfam" id="PF13458"/>
    </source>
</evidence>
<dbReference type="Pfam" id="PF13458">
    <property type="entry name" value="Peripla_BP_6"/>
    <property type="match status" value="1"/>
</dbReference>
<evidence type="ECO:0000256" key="3">
    <source>
        <dbReference type="SAM" id="SignalP"/>
    </source>
</evidence>
<protein>
    <submittedName>
        <fullName evidence="5">ABC transporter substrate-binding protein</fullName>
    </submittedName>
</protein>
<accession>A0ABU6JET9</accession>
<proteinExistence type="inferred from homology"/>
<feature type="signal peptide" evidence="3">
    <location>
        <begin position="1"/>
        <end position="28"/>
    </location>
</feature>
<dbReference type="PANTHER" id="PTHR47235:SF1">
    <property type="entry name" value="BLR6548 PROTEIN"/>
    <property type="match status" value="1"/>
</dbReference>
<dbReference type="RefSeq" id="WP_326508618.1">
    <property type="nucleotide sequence ID" value="NZ_JAWIIV010000023.1"/>
</dbReference>
<keyword evidence="6" id="KW-1185">Reference proteome</keyword>
<name>A0ABU6JET9_9BURK</name>
<comment type="similarity">
    <text evidence="1">Belongs to the leucine-binding protein family.</text>
</comment>